<dbReference type="Proteomes" id="UP000310200">
    <property type="component" value="Unassembled WGS sequence"/>
</dbReference>
<dbReference type="Pfam" id="PF04757">
    <property type="entry name" value="Pex2_Pex12"/>
    <property type="match status" value="1"/>
</dbReference>
<dbReference type="PROSITE" id="PS00518">
    <property type="entry name" value="ZF_RING_1"/>
    <property type="match status" value="1"/>
</dbReference>
<dbReference type="InterPro" id="IPR017907">
    <property type="entry name" value="Znf_RING_CS"/>
</dbReference>
<keyword evidence="6 20" id="KW-0812">Transmembrane</keyword>
<keyword evidence="12 20" id="KW-1133">Transmembrane helix</keyword>
<feature type="domain" description="RING-type" evidence="21">
    <location>
        <begin position="226"/>
        <end position="266"/>
    </location>
</feature>
<comment type="catalytic activity">
    <reaction evidence="16">
        <text>[E2 ubiquitin-conjugating enzyme]-S-ubiquitinyl-L-cysteine + [acceptor protein]-L-cysteine = [E2 ubiquitin-conjugating enzyme]-L-cysteine + [acceptor protein]-S-ubiquitinyl-L-cysteine.</text>
        <dbReference type="EC" id="2.3.2.36"/>
    </reaction>
</comment>
<keyword evidence="14" id="KW-0576">Peroxisome</keyword>
<evidence type="ECO:0000256" key="9">
    <source>
        <dbReference type="ARBA" id="ARBA00022786"/>
    </source>
</evidence>
<evidence type="ECO:0000256" key="17">
    <source>
        <dbReference type="ARBA" id="ARBA00034523"/>
    </source>
</evidence>
<keyword evidence="8 18" id="KW-0863">Zinc-finger</keyword>
<evidence type="ECO:0000313" key="22">
    <source>
        <dbReference type="EMBL" id="TGZ51416.1"/>
    </source>
</evidence>
<evidence type="ECO:0000256" key="14">
    <source>
        <dbReference type="ARBA" id="ARBA00023140"/>
    </source>
</evidence>
<evidence type="ECO:0000259" key="21">
    <source>
        <dbReference type="PROSITE" id="PS50089"/>
    </source>
</evidence>
<evidence type="ECO:0000256" key="3">
    <source>
        <dbReference type="ARBA" id="ARBA00008704"/>
    </source>
</evidence>
<comment type="subcellular location">
    <subcellularLocation>
        <location evidence="1">Peroxisome membrane</location>
        <topology evidence="1">Multi-pass membrane protein</topology>
    </subcellularLocation>
</comment>
<comment type="pathway">
    <text evidence="2">Protein modification; protein ubiquitination.</text>
</comment>
<evidence type="ECO:0000256" key="5">
    <source>
        <dbReference type="ARBA" id="ARBA00022679"/>
    </source>
</evidence>
<sequence>MTPSPYVSRINQIDAAQLDTEIYKVLRNQAREIARYGAPGKIDKWQAEVDAVLKFFIWKFSLQRGSSTFGQRLLNLHYANINHRKAVLHLILSVLPQYLKDKLAHENLSERGAFAQVLKSLVDWTTNAINLLELVNLLFFLHRGVQPRVIEFLLGLSSQSITTHRPRIIGYSYMTRELLWHGLMELFTIGIPMINFHYLKHAAMRLWRRPEPSSGLFPVMNATTKCAYCCEDPILPSHAGCEHLFCYYCLQAHFTAMSAFHCPTCDAELRAEDMKRYTVASAPRSDDEESDDSFEKVDDG</sequence>
<evidence type="ECO:0000256" key="15">
    <source>
        <dbReference type="ARBA" id="ARBA00032511"/>
    </source>
</evidence>
<keyword evidence="11" id="KW-0653">Protein transport</keyword>
<dbReference type="SUPFAM" id="SSF57850">
    <property type="entry name" value="RING/U-box"/>
    <property type="match status" value="1"/>
</dbReference>
<dbReference type="AlphaFoldDB" id="A0A4S2KPS7"/>
<dbReference type="EC" id="2.3.2.36" evidence="17"/>
<evidence type="ECO:0000256" key="13">
    <source>
        <dbReference type="ARBA" id="ARBA00023136"/>
    </source>
</evidence>
<dbReference type="EMBL" id="QBLH01001669">
    <property type="protein sequence ID" value="TGZ51416.1"/>
    <property type="molecule type" value="Genomic_DNA"/>
</dbReference>
<organism evidence="22 23">
    <name type="scientific">Temnothorax longispinosus</name>
    <dbReference type="NCBI Taxonomy" id="300112"/>
    <lineage>
        <taxon>Eukaryota</taxon>
        <taxon>Metazoa</taxon>
        <taxon>Ecdysozoa</taxon>
        <taxon>Arthropoda</taxon>
        <taxon>Hexapoda</taxon>
        <taxon>Insecta</taxon>
        <taxon>Pterygota</taxon>
        <taxon>Neoptera</taxon>
        <taxon>Endopterygota</taxon>
        <taxon>Hymenoptera</taxon>
        <taxon>Apocrita</taxon>
        <taxon>Aculeata</taxon>
        <taxon>Formicoidea</taxon>
        <taxon>Formicidae</taxon>
        <taxon>Myrmicinae</taxon>
        <taxon>Temnothorax</taxon>
    </lineage>
</organism>
<evidence type="ECO:0000256" key="20">
    <source>
        <dbReference type="SAM" id="Phobius"/>
    </source>
</evidence>
<reference evidence="22 23" key="1">
    <citation type="journal article" date="2019" name="Philos. Trans. R. Soc. Lond., B, Biol. Sci.">
        <title>Ant behaviour and brain gene expression of defending hosts depend on the ecological success of the intruding social parasite.</title>
        <authorList>
            <person name="Kaur R."/>
            <person name="Stoldt M."/>
            <person name="Jongepier E."/>
            <person name="Feldmeyer B."/>
            <person name="Menzel F."/>
            <person name="Bornberg-Bauer E."/>
            <person name="Foitzik S."/>
        </authorList>
    </citation>
    <scope>NUCLEOTIDE SEQUENCE [LARGE SCALE GENOMIC DNA]</scope>
    <source>
        <tissue evidence="22">Whole body</tissue>
    </source>
</reference>
<dbReference type="GO" id="GO:0005778">
    <property type="term" value="C:peroxisomal membrane"/>
    <property type="evidence" value="ECO:0007669"/>
    <property type="project" value="UniProtKB-SubCell"/>
</dbReference>
<name>A0A4S2KPS7_9HYME</name>
<keyword evidence="4" id="KW-0813">Transport</keyword>
<dbReference type="InterPro" id="IPR001841">
    <property type="entry name" value="Znf_RING"/>
</dbReference>
<keyword evidence="13 20" id="KW-0472">Membrane</keyword>
<dbReference type="InterPro" id="IPR006845">
    <property type="entry name" value="Pex_N"/>
</dbReference>
<feature type="region of interest" description="Disordered" evidence="19">
    <location>
        <begin position="279"/>
        <end position="300"/>
    </location>
</feature>
<accession>A0A4S2KPS7</accession>
<dbReference type="InterPro" id="IPR025654">
    <property type="entry name" value="PEX2/10"/>
</dbReference>
<keyword evidence="7" id="KW-0479">Metal-binding</keyword>
<evidence type="ECO:0000256" key="19">
    <source>
        <dbReference type="SAM" id="MobiDB-lite"/>
    </source>
</evidence>
<proteinExistence type="inferred from homology"/>
<dbReference type="GO" id="GO:0061630">
    <property type="term" value="F:ubiquitin protein ligase activity"/>
    <property type="evidence" value="ECO:0007669"/>
    <property type="project" value="UniProtKB-EC"/>
</dbReference>
<dbReference type="PANTHER" id="PTHR48178:SF1">
    <property type="entry name" value="PEROXISOME BIOGENESIS FACTOR 2"/>
    <property type="match status" value="1"/>
</dbReference>
<keyword evidence="5" id="KW-0808">Transferase</keyword>
<evidence type="ECO:0000256" key="1">
    <source>
        <dbReference type="ARBA" id="ARBA00004585"/>
    </source>
</evidence>
<dbReference type="GO" id="GO:0008270">
    <property type="term" value="F:zinc ion binding"/>
    <property type="evidence" value="ECO:0007669"/>
    <property type="project" value="UniProtKB-KW"/>
</dbReference>
<dbReference type="Gene3D" id="3.30.40.10">
    <property type="entry name" value="Zinc/RING finger domain, C3HC4 (zinc finger)"/>
    <property type="match status" value="1"/>
</dbReference>
<evidence type="ECO:0000256" key="2">
    <source>
        <dbReference type="ARBA" id="ARBA00004906"/>
    </source>
</evidence>
<protein>
    <recommendedName>
        <fullName evidence="17">RING-type E3 ubiquitin transferase (cysteine targeting)</fullName>
        <ecNumber evidence="17">2.3.2.36</ecNumber>
    </recommendedName>
    <alternativeName>
        <fullName evidence="15">Peroxin-2</fullName>
    </alternativeName>
</protein>
<comment type="caution">
    <text evidence="22">The sequence shown here is derived from an EMBL/GenBank/DDBJ whole genome shotgun (WGS) entry which is preliminary data.</text>
</comment>
<dbReference type="PROSITE" id="PS50089">
    <property type="entry name" value="ZF_RING_2"/>
    <property type="match status" value="1"/>
</dbReference>
<keyword evidence="10" id="KW-0862">Zinc</keyword>
<dbReference type="PANTHER" id="PTHR48178">
    <property type="entry name" value="PEROXISOME BIOGENESIS FACTOR 2"/>
    <property type="match status" value="1"/>
</dbReference>
<feature type="transmembrane region" description="Helical" evidence="20">
    <location>
        <begin position="178"/>
        <end position="199"/>
    </location>
</feature>
<gene>
    <name evidence="22" type="ORF">DBV15_08961</name>
</gene>
<evidence type="ECO:0000256" key="6">
    <source>
        <dbReference type="ARBA" id="ARBA00022692"/>
    </source>
</evidence>
<evidence type="ECO:0000256" key="12">
    <source>
        <dbReference type="ARBA" id="ARBA00022989"/>
    </source>
</evidence>
<evidence type="ECO:0000256" key="7">
    <source>
        <dbReference type="ARBA" id="ARBA00022723"/>
    </source>
</evidence>
<keyword evidence="23" id="KW-1185">Reference proteome</keyword>
<evidence type="ECO:0000256" key="4">
    <source>
        <dbReference type="ARBA" id="ARBA00022448"/>
    </source>
</evidence>
<keyword evidence="9" id="KW-0833">Ubl conjugation pathway</keyword>
<evidence type="ECO:0000256" key="8">
    <source>
        <dbReference type="ARBA" id="ARBA00022771"/>
    </source>
</evidence>
<dbReference type="InterPro" id="IPR013083">
    <property type="entry name" value="Znf_RING/FYVE/PHD"/>
</dbReference>
<evidence type="ECO:0000256" key="18">
    <source>
        <dbReference type="PROSITE-ProRule" id="PRU00175"/>
    </source>
</evidence>
<evidence type="ECO:0000313" key="23">
    <source>
        <dbReference type="Proteomes" id="UP000310200"/>
    </source>
</evidence>
<dbReference type="GO" id="GO:0016558">
    <property type="term" value="P:protein import into peroxisome matrix"/>
    <property type="evidence" value="ECO:0007669"/>
    <property type="project" value="InterPro"/>
</dbReference>
<evidence type="ECO:0000256" key="16">
    <source>
        <dbReference type="ARBA" id="ARBA00034438"/>
    </source>
</evidence>
<dbReference type="STRING" id="300112.A0A4S2KPS7"/>
<evidence type="ECO:0000256" key="10">
    <source>
        <dbReference type="ARBA" id="ARBA00022833"/>
    </source>
</evidence>
<comment type="similarity">
    <text evidence="3">Belongs to the pex2/pex10/pex12 family.</text>
</comment>
<evidence type="ECO:0000256" key="11">
    <source>
        <dbReference type="ARBA" id="ARBA00022927"/>
    </source>
</evidence>